<organism evidence="8 9">
    <name type="scientific">Serinicoccus hydrothermalis</name>
    <dbReference type="NCBI Taxonomy" id="1758689"/>
    <lineage>
        <taxon>Bacteria</taxon>
        <taxon>Bacillati</taxon>
        <taxon>Actinomycetota</taxon>
        <taxon>Actinomycetes</taxon>
        <taxon>Micrococcales</taxon>
        <taxon>Ornithinimicrobiaceae</taxon>
        <taxon>Serinicoccus</taxon>
    </lineage>
</organism>
<feature type="domain" description="ABC transmembrane type-1" evidence="7">
    <location>
        <begin position="16"/>
        <end position="199"/>
    </location>
</feature>
<dbReference type="PATRIC" id="fig|1758689.4.peg.1982"/>
<dbReference type="Proteomes" id="UP000092482">
    <property type="component" value="Chromosome"/>
</dbReference>
<sequence>MWQFVTDRWLDIAYRSYQHVSLVVQSVALATVIAIAIALLVTSYRRLEPVANFVSSVGLTIPSLALLGIMLPIVGIGTIPAVVVVTFYASLPILRNAVVGLKGVDRNLVESARGMGMSPWTTFRRVRLPLAWPVILAGLRVSTQMSMGVAAIAAYALGPGLGSYIFTGLTQIGGVNAVNYALVATIAIIVLALLLDALLLALGWVTTSKGIRVS</sequence>
<comment type="subcellular location">
    <subcellularLocation>
        <location evidence="6">Cell membrane</location>
        <topology evidence="6">Multi-pass membrane protein</topology>
    </subcellularLocation>
    <subcellularLocation>
        <location evidence="1">Membrane</location>
        <topology evidence="1">Multi-pass membrane protein</topology>
    </subcellularLocation>
</comment>
<evidence type="ECO:0000259" key="7">
    <source>
        <dbReference type="PROSITE" id="PS50928"/>
    </source>
</evidence>
<gene>
    <name evidence="8" type="ORF">SGUI_1917</name>
</gene>
<evidence type="ECO:0000256" key="4">
    <source>
        <dbReference type="ARBA" id="ARBA00022989"/>
    </source>
</evidence>
<dbReference type="EMBL" id="CP014989">
    <property type="protein sequence ID" value="ANS79313.1"/>
    <property type="molecule type" value="Genomic_DNA"/>
</dbReference>
<proteinExistence type="inferred from homology"/>
<dbReference type="PANTHER" id="PTHR30177:SF4">
    <property type="entry name" value="OSMOPROTECTANT IMPORT PERMEASE PROTEIN OSMW"/>
    <property type="match status" value="1"/>
</dbReference>
<evidence type="ECO:0000256" key="1">
    <source>
        <dbReference type="ARBA" id="ARBA00004141"/>
    </source>
</evidence>
<dbReference type="GO" id="GO:0031460">
    <property type="term" value="P:glycine betaine transport"/>
    <property type="evidence" value="ECO:0007669"/>
    <property type="project" value="TreeGrafter"/>
</dbReference>
<name>A0A1B1ND11_9MICO</name>
<dbReference type="InterPro" id="IPR035906">
    <property type="entry name" value="MetI-like_sf"/>
</dbReference>
<keyword evidence="4 6" id="KW-1133">Transmembrane helix</keyword>
<evidence type="ECO:0000256" key="3">
    <source>
        <dbReference type="ARBA" id="ARBA00022692"/>
    </source>
</evidence>
<accession>A0A1B1ND11</accession>
<dbReference type="Pfam" id="PF00528">
    <property type="entry name" value="BPD_transp_1"/>
    <property type="match status" value="1"/>
</dbReference>
<feature type="transmembrane region" description="Helical" evidence="6">
    <location>
        <begin position="64"/>
        <end position="89"/>
    </location>
</feature>
<dbReference type="CDD" id="cd06261">
    <property type="entry name" value="TM_PBP2"/>
    <property type="match status" value="1"/>
</dbReference>
<evidence type="ECO:0000256" key="5">
    <source>
        <dbReference type="ARBA" id="ARBA00023136"/>
    </source>
</evidence>
<dbReference type="AlphaFoldDB" id="A0A1B1ND11"/>
<evidence type="ECO:0000256" key="2">
    <source>
        <dbReference type="ARBA" id="ARBA00022448"/>
    </source>
</evidence>
<dbReference type="KEGG" id="serj:SGUI_1917"/>
<dbReference type="PROSITE" id="PS50928">
    <property type="entry name" value="ABC_TM1"/>
    <property type="match status" value="1"/>
</dbReference>
<evidence type="ECO:0000313" key="8">
    <source>
        <dbReference type="EMBL" id="ANS79313.1"/>
    </source>
</evidence>
<keyword evidence="2 6" id="KW-0813">Transport</keyword>
<dbReference type="InterPro" id="IPR051204">
    <property type="entry name" value="ABC_transp_perm/SBD"/>
</dbReference>
<dbReference type="OrthoDB" id="9801163at2"/>
<keyword evidence="9" id="KW-1185">Reference proteome</keyword>
<reference evidence="8 9" key="1">
    <citation type="submission" date="2016-03" db="EMBL/GenBank/DDBJ databases">
        <title>Shallow-sea hydrothermal system.</title>
        <authorList>
            <person name="Tang K."/>
        </authorList>
    </citation>
    <scope>NUCLEOTIDE SEQUENCE [LARGE SCALE GENOMIC DNA]</scope>
    <source>
        <strain evidence="8 9">JLT9</strain>
    </source>
</reference>
<evidence type="ECO:0000256" key="6">
    <source>
        <dbReference type="RuleBase" id="RU363032"/>
    </source>
</evidence>
<dbReference type="STRING" id="1758689.SGUI_1917"/>
<feature type="transmembrane region" description="Helical" evidence="6">
    <location>
        <begin position="177"/>
        <end position="205"/>
    </location>
</feature>
<dbReference type="RefSeq" id="WP_066639404.1">
    <property type="nucleotide sequence ID" value="NZ_CP014989.1"/>
</dbReference>
<dbReference type="Gene3D" id="1.10.3720.10">
    <property type="entry name" value="MetI-like"/>
    <property type="match status" value="1"/>
</dbReference>
<keyword evidence="3 6" id="KW-0812">Transmembrane</keyword>
<dbReference type="PANTHER" id="PTHR30177">
    <property type="entry name" value="GLYCINE BETAINE/L-PROLINE TRANSPORT SYSTEM PERMEASE PROTEIN PROW"/>
    <property type="match status" value="1"/>
</dbReference>
<comment type="similarity">
    <text evidence="6">Belongs to the binding-protein-dependent transport system permease family.</text>
</comment>
<feature type="transmembrane region" description="Helical" evidence="6">
    <location>
        <begin position="20"/>
        <end position="44"/>
    </location>
</feature>
<dbReference type="GO" id="GO:0005886">
    <property type="term" value="C:plasma membrane"/>
    <property type="evidence" value="ECO:0007669"/>
    <property type="project" value="UniProtKB-SubCell"/>
</dbReference>
<dbReference type="GO" id="GO:0055085">
    <property type="term" value="P:transmembrane transport"/>
    <property type="evidence" value="ECO:0007669"/>
    <property type="project" value="InterPro"/>
</dbReference>
<keyword evidence="5 6" id="KW-0472">Membrane</keyword>
<dbReference type="SUPFAM" id="SSF161098">
    <property type="entry name" value="MetI-like"/>
    <property type="match status" value="1"/>
</dbReference>
<evidence type="ECO:0000313" key="9">
    <source>
        <dbReference type="Proteomes" id="UP000092482"/>
    </source>
</evidence>
<dbReference type="InterPro" id="IPR000515">
    <property type="entry name" value="MetI-like"/>
</dbReference>
<protein>
    <submittedName>
        <fullName evidence="8">Putative ABC transporter permease</fullName>
    </submittedName>
</protein>